<organism evidence="1 2">
    <name type="scientific">Skeletonema marinoi</name>
    <dbReference type="NCBI Taxonomy" id="267567"/>
    <lineage>
        <taxon>Eukaryota</taxon>
        <taxon>Sar</taxon>
        <taxon>Stramenopiles</taxon>
        <taxon>Ochrophyta</taxon>
        <taxon>Bacillariophyta</taxon>
        <taxon>Coscinodiscophyceae</taxon>
        <taxon>Thalassiosirophycidae</taxon>
        <taxon>Thalassiosirales</taxon>
        <taxon>Skeletonemataceae</taxon>
        <taxon>Skeletonema</taxon>
        <taxon>Skeletonema marinoi-dohrnii complex</taxon>
    </lineage>
</organism>
<evidence type="ECO:0000313" key="2">
    <source>
        <dbReference type="Proteomes" id="UP001224775"/>
    </source>
</evidence>
<gene>
    <name evidence="1" type="ORF">QTG54_003101</name>
</gene>
<dbReference type="EMBL" id="JATAAI010000004">
    <property type="protein sequence ID" value="KAK1746494.1"/>
    <property type="molecule type" value="Genomic_DNA"/>
</dbReference>
<sequence>MSDRSSSTDSELTELIKNGIKENGGDEYVDEVADHHGVIITFEDASTSIARLEIDITEDDYTPASKQEEVNKKRANKNLLPSEKANVPKLSNLPSSFTKSGFFDNKSLASNKITPEELDKYMSIEEPLLPLTREMLEMREKLSYSVTETRKAIEKATMDHVVGTVDETSMFELITEGGSSSNKSLQVLSDVMNISNA</sequence>
<proteinExistence type="predicted"/>
<keyword evidence="2" id="KW-1185">Reference proteome</keyword>
<reference evidence="1" key="1">
    <citation type="submission" date="2023-06" db="EMBL/GenBank/DDBJ databases">
        <title>Survivors Of The Sea: Transcriptome response of Skeletonema marinoi to long-term dormancy.</title>
        <authorList>
            <person name="Pinder M.I.M."/>
            <person name="Kourtchenko O."/>
            <person name="Robertson E.K."/>
            <person name="Larsson T."/>
            <person name="Maumus F."/>
            <person name="Osuna-Cruz C.M."/>
            <person name="Vancaester E."/>
            <person name="Stenow R."/>
            <person name="Vandepoele K."/>
            <person name="Ploug H."/>
            <person name="Bruchert V."/>
            <person name="Godhe A."/>
            <person name="Topel M."/>
        </authorList>
    </citation>
    <scope>NUCLEOTIDE SEQUENCE</scope>
    <source>
        <strain evidence="1">R05AC</strain>
    </source>
</reference>
<name>A0AAD8YJ48_9STRA</name>
<accession>A0AAD8YJ48</accession>
<evidence type="ECO:0000313" key="1">
    <source>
        <dbReference type="EMBL" id="KAK1746494.1"/>
    </source>
</evidence>
<dbReference type="AlphaFoldDB" id="A0AAD8YJ48"/>
<dbReference type="Proteomes" id="UP001224775">
    <property type="component" value="Unassembled WGS sequence"/>
</dbReference>
<comment type="caution">
    <text evidence="1">The sequence shown here is derived from an EMBL/GenBank/DDBJ whole genome shotgun (WGS) entry which is preliminary data.</text>
</comment>
<protein>
    <submittedName>
        <fullName evidence="1">Uncharacterized protein</fullName>
    </submittedName>
</protein>